<feature type="non-terminal residue" evidence="1">
    <location>
        <position position="1"/>
    </location>
</feature>
<proteinExistence type="predicted"/>
<organism evidence="1">
    <name type="scientific">marine sediment metagenome</name>
    <dbReference type="NCBI Taxonomy" id="412755"/>
    <lineage>
        <taxon>unclassified sequences</taxon>
        <taxon>metagenomes</taxon>
        <taxon>ecological metagenomes</taxon>
    </lineage>
</organism>
<accession>A0A1B6NPA2</accession>
<dbReference type="AlphaFoldDB" id="A0A1B6NPA2"/>
<dbReference type="EMBL" id="AYSL01001926">
    <property type="protein sequence ID" value="KTF05219.1"/>
    <property type="molecule type" value="Genomic_DNA"/>
</dbReference>
<comment type="caution">
    <text evidence="1">The sequence shown here is derived from an EMBL/GenBank/DDBJ whole genome shotgun (WGS) entry which is preliminary data.</text>
</comment>
<protein>
    <submittedName>
        <fullName evidence="1">Uncharacterized protein</fullName>
    </submittedName>
</protein>
<reference evidence="1" key="1">
    <citation type="submission" date="2013-11" db="EMBL/GenBank/DDBJ databases">
        <title>Microbial diversity, functional groups and degradation webs in Northern and Southern Mediterranean and Red Sea marine crude oil polluted sites.</title>
        <authorList>
            <person name="Daffonchio D."/>
            <person name="Mapelli F."/>
            <person name="Ferrer M."/>
            <person name="Richter M."/>
            <person name="Cherif A."/>
            <person name="Malkawi H.I."/>
            <person name="Yakimov M.M."/>
            <person name="Abdel-Fattah Y.R."/>
            <person name="Blaghen M."/>
            <person name="Golyshin P.N."/>
            <person name="Kalogerakis N."/>
            <person name="Boon N."/>
            <person name="Magagnini M."/>
            <person name="Fava F."/>
        </authorList>
    </citation>
    <scope>NUCLEOTIDE SEQUENCE</scope>
</reference>
<gene>
    <name evidence="1" type="ORF">MGSAQ_003285</name>
</gene>
<name>A0A1B6NPA2_9ZZZZ</name>
<sequence length="23" mass="2725">AESISVDKEWRRKRAVIHTLTQT</sequence>
<evidence type="ECO:0000313" key="1">
    <source>
        <dbReference type="EMBL" id="KTF05219.1"/>
    </source>
</evidence>